<proteinExistence type="predicted"/>
<evidence type="ECO:0000256" key="1">
    <source>
        <dbReference type="SAM" id="MobiDB-lite"/>
    </source>
</evidence>
<accession>A0ABR3J7G5</accession>
<feature type="compositionally biased region" description="Pro residues" evidence="1">
    <location>
        <begin position="212"/>
        <end position="222"/>
    </location>
</feature>
<keyword evidence="3" id="KW-1185">Reference proteome</keyword>
<dbReference type="Proteomes" id="UP001556367">
    <property type="component" value="Unassembled WGS sequence"/>
</dbReference>
<protein>
    <submittedName>
        <fullName evidence="2">Uncharacterized protein</fullName>
    </submittedName>
</protein>
<gene>
    <name evidence="2" type="ORF">HGRIS_007837</name>
</gene>
<dbReference type="EMBL" id="JASNQZ010000011">
    <property type="protein sequence ID" value="KAL0951100.1"/>
    <property type="molecule type" value="Genomic_DNA"/>
</dbReference>
<evidence type="ECO:0000313" key="2">
    <source>
        <dbReference type="EMBL" id="KAL0951100.1"/>
    </source>
</evidence>
<organism evidence="2 3">
    <name type="scientific">Hohenbuehelia grisea</name>
    <dbReference type="NCBI Taxonomy" id="104357"/>
    <lineage>
        <taxon>Eukaryota</taxon>
        <taxon>Fungi</taxon>
        <taxon>Dikarya</taxon>
        <taxon>Basidiomycota</taxon>
        <taxon>Agaricomycotina</taxon>
        <taxon>Agaricomycetes</taxon>
        <taxon>Agaricomycetidae</taxon>
        <taxon>Agaricales</taxon>
        <taxon>Pleurotineae</taxon>
        <taxon>Pleurotaceae</taxon>
        <taxon>Hohenbuehelia</taxon>
    </lineage>
</organism>
<feature type="compositionally biased region" description="Pro residues" evidence="1">
    <location>
        <begin position="185"/>
        <end position="199"/>
    </location>
</feature>
<evidence type="ECO:0000313" key="3">
    <source>
        <dbReference type="Proteomes" id="UP001556367"/>
    </source>
</evidence>
<sequence length="274" mass="30814">MASTSNMSQPRPHITIAHPYARLFAKKDGKRRKIWPHTLEKSIFTPYELSTLGAPQRRTIYIASLEAHIDQLHNQLLQLGFWPVAFHELDPYKGLNSKTAKSMVAGLQHDTAQTKLKILELERSVSISLCLHRSSLHPRLSISVHSHPQSACIPCNPDCHLHSDVRLPERQHPQSPHGSRRPHPRPTPTPTPTPPPRSQPPLRRLHPSPTSTNPPRPFPVPPALRRYQPSLLHRQQSHVLGREQSDVPAVGRIRVVPDQQSSLSIPGCIWVAPS</sequence>
<name>A0ABR3J7G5_9AGAR</name>
<comment type="caution">
    <text evidence="2">The sequence shown here is derived from an EMBL/GenBank/DDBJ whole genome shotgun (WGS) entry which is preliminary data.</text>
</comment>
<reference evidence="3" key="1">
    <citation type="submission" date="2024-06" db="EMBL/GenBank/DDBJ databases">
        <title>Multi-omics analyses provide insights into the biosynthesis of the anticancer antibiotic pleurotin in Hohenbuehelia grisea.</title>
        <authorList>
            <person name="Weaver J.A."/>
            <person name="Alberti F."/>
        </authorList>
    </citation>
    <scope>NUCLEOTIDE SEQUENCE [LARGE SCALE GENOMIC DNA]</scope>
    <source>
        <strain evidence="3">T-177</strain>
    </source>
</reference>
<feature type="region of interest" description="Disordered" evidence="1">
    <location>
        <begin position="168"/>
        <end position="224"/>
    </location>
</feature>